<dbReference type="Proteomes" id="UP000812961">
    <property type="component" value="Unassembled WGS sequence"/>
</dbReference>
<dbReference type="RefSeq" id="WP_220249188.1">
    <property type="nucleotide sequence ID" value="NZ_JAICCF010000001.1"/>
</dbReference>
<keyword evidence="2" id="KW-1185">Reference proteome</keyword>
<organism evidence="1 2">
    <name type="scientific">Chitinophaga rhizophila</name>
    <dbReference type="NCBI Taxonomy" id="2866212"/>
    <lineage>
        <taxon>Bacteria</taxon>
        <taxon>Pseudomonadati</taxon>
        <taxon>Bacteroidota</taxon>
        <taxon>Chitinophagia</taxon>
        <taxon>Chitinophagales</taxon>
        <taxon>Chitinophagaceae</taxon>
        <taxon>Chitinophaga</taxon>
    </lineage>
</organism>
<evidence type="ECO:0000313" key="2">
    <source>
        <dbReference type="Proteomes" id="UP000812961"/>
    </source>
</evidence>
<dbReference type="InterPro" id="IPR021272">
    <property type="entry name" value="DUF2851"/>
</dbReference>
<sequence length="436" mass="50376">MTIAPVDPLMSEDLFQHIWQFRLFTQSGLTTLEGEHVQIDYPGRLNRHAGPDFTGARIRIGRTLWVGNVELHLKTSDWFRHGHQHNLQYRNVVLHIVFEHDMDVTHTQGIPVLELRHCIPKLLLHRYEWLRQSAAFIPCAGSVREVPSLVWTGWKDRLLIERLEQRAAMFHTWLVQTQADWDEVCYRALARGLGLPVNGELFLELAMSLPYKLLLRHQQDMVRLEALLFGQAGMLTNSPRNIAPDHYMQRLQEEYAYLRHKYKLTPLEGQRWKWLRMRPASFPSVRIATMAALLHQHNRLFSSILEAPDVNSLERLLAVQPADYWHTHYRLGVPVARTRLPGRRAVHAMLINIVLPLLYMYGREKKDSLRQEQAISFLGQLPPEDNHLIHGWEAIGIPSGSAGETQALLQLKQGYCEQKRCLECAVGARLLRSGIA</sequence>
<name>A0ABS7G8I6_9BACT</name>
<gene>
    <name evidence="1" type="ORF">K1Y79_06510</name>
</gene>
<proteinExistence type="predicted"/>
<reference evidence="1 2" key="1">
    <citation type="submission" date="2021-08" db="EMBL/GenBank/DDBJ databases">
        <title>The genome sequence of Chitinophaga sp. B61.</title>
        <authorList>
            <person name="Zhang X."/>
        </authorList>
    </citation>
    <scope>NUCLEOTIDE SEQUENCE [LARGE SCALE GENOMIC DNA]</scope>
    <source>
        <strain evidence="1 2">B61</strain>
    </source>
</reference>
<accession>A0ABS7G8I6</accession>
<evidence type="ECO:0000313" key="1">
    <source>
        <dbReference type="EMBL" id="MBW8683982.1"/>
    </source>
</evidence>
<dbReference type="EMBL" id="JAICCF010000001">
    <property type="protein sequence ID" value="MBW8683982.1"/>
    <property type="molecule type" value="Genomic_DNA"/>
</dbReference>
<dbReference type="Pfam" id="PF11013">
    <property type="entry name" value="DUF2851"/>
    <property type="match status" value="1"/>
</dbReference>
<comment type="caution">
    <text evidence="1">The sequence shown here is derived from an EMBL/GenBank/DDBJ whole genome shotgun (WGS) entry which is preliminary data.</text>
</comment>
<protein>
    <submittedName>
        <fullName evidence="1">DUF2851 family protein</fullName>
    </submittedName>
</protein>